<evidence type="ECO:0000256" key="2">
    <source>
        <dbReference type="ARBA" id="ARBA00001968"/>
    </source>
</evidence>
<dbReference type="NCBIfam" id="TIGR00151">
    <property type="entry name" value="ispF"/>
    <property type="match status" value="1"/>
</dbReference>
<protein>
    <recommendedName>
        <fullName evidence="4">2-C-methyl-D-erythritol 2,4-cyclodiphosphate synthase</fullName>
        <ecNumber evidence="4">4.6.1.12</ecNumber>
    </recommendedName>
</protein>
<evidence type="ECO:0000256" key="5">
    <source>
        <dbReference type="ARBA" id="ARBA00022723"/>
    </source>
</evidence>
<evidence type="ECO:0000256" key="7">
    <source>
        <dbReference type="ARBA" id="ARBA00023239"/>
    </source>
</evidence>
<comment type="cofactor">
    <cofactor evidence="2">
        <name>a divalent metal cation</name>
        <dbReference type="ChEBI" id="CHEBI:60240"/>
    </cofactor>
</comment>
<evidence type="ECO:0000256" key="3">
    <source>
        <dbReference type="ARBA" id="ARBA00004709"/>
    </source>
</evidence>
<dbReference type="InterPro" id="IPR003526">
    <property type="entry name" value="MECDP_synthase"/>
</dbReference>
<dbReference type="PANTHER" id="PTHR43181:SF1">
    <property type="entry name" value="2-C-METHYL-D-ERYTHRITOL 2,4-CYCLODIPHOSPHATE SYNTHASE, CHLOROPLASTIC"/>
    <property type="match status" value="1"/>
</dbReference>
<dbReference type="GO" id="GO:0046872">
    <property type="term" value="F:metal ion binding"/>
    <property type="evidence" value="ECO:0007669"/>
    <property type="project" value="UniProtKB-KW"/>
</dbReference>
<organism evidence="9">
    <name type="scientific">hydrothermal vent metagenome</name>
    <dbReference type="NCBI Taxonomy" id="652676"/>
    <lineage>
        <taxon>unclassified sequences</taxon>
        <taxon>metagenomes</taxon>
        <taxon>ecological metagenomes</taxon>
    </lineage>
</organism>
<dbReference type="InterPro" id="IPR020555">
    <property type="entry name" value="MECDP_synthase_CS"/>
</dbReference>
<dbReference type="PANTHER" id="PTHR43181">
    <property type="entry name" value="2-C-METHYL-D-ERYTHRITOL 2,4-CYCLODIPHOSPHATE SYNTHASE, CHLOROPLASTIC"/>
    <property type="match status" value="1"/>
</dbReference>
<dbReference type="PROSITE" id="PS01350">
    <property type="entry name" value="ISPF"/>
    <property type="match status" value="1"/>
</dbReference>
<proteinExistence type="inferred from homology"/>
<dbReference type="SUPFAM" id="SSF69765">
    <property type="entry name" value="IpsF-like"/>
    <property type="match status" value="1"/>
</dbReference>
<dbReference type="GO" id="GO:0016114">
    <property type="term" value="P:terpenoid biosynthetic process"/>
    <property type="evidence" value="ECO:0007669"/>
    <property type="project" value="InterPro"/>
</dbReference>
<evidence type="ECO:0000256" key="1">
    <source>
        <dbReference type="ARBA" id="ARBA00000200"/>
    </source>
</evidence>
<accession>A0A3B0SFD3</accession>
<dbReference type="InterPro" id="IPR036571">
    <property type="entry name" value="MECDP_synthase_sf"/>
</dbReference>
<keyword evidence="7 9" id="KW-0456">Lyase</keyword>
<dbReference type="GO" id="GO:0008685">
    <property type="term" value="F:2-C-methyl-D-erythritol 2,4-cyclodiphosphate synthase activity"/>
    <property type="evidence" value="ECO:0007669"/>
    <property type="project" value="UniProtKB-EC"/>
</dbReference>
<keyword evidence="5" id="KW-0479">Metal-binding</keyword>
<evidence type="ECO:0000313" key="9">
    <source>
        <dbReference type="EMBL" id="VAW01252.1"/>
    </source>
</evidence>
<comment type="pathway">
    <text evidence="3">Isoprenoid biosynthesis; isopentenyl diphosphate biosynthesis via DXP pathway; isopentenyl diphosphate from 1-deoxy-D-xylulose 5-phosphate: step 4/6.</text>
</comment>
<gene>
    <name evidence="9" type="ORF">MNBD_ACTINO01-537</name>
</gene>
<dbReference type="GO" id="GO:0019288">
    <property type="term" value="P:isopentenyl diphosphate biosynthetic process, methylerythritol 4-phosphate pathway"/>
    <property type="evidence" value="ECO:0007669"/>
    <property type="project" value="UniProtKB-UniPathway"/>
</dbReference>
<dbReference type="CDD" id="cd00554">
    <property type="entry name" value="MECDP_synthase"/>
    <property type="match status" value="1"/>
</dbReference>
<dbReference type="EC" id="4.6.1.12" evidence="4"/>
<feature type="domain" description="2-C-methyl-D-erythritol 2,4-cyclodiphosphate synthase" evidence="8">
    <location>
        <begin position="5"/>
        <end position="128"/>
    </location>
</feature>
<dbReference type="AlphaFoldDB" id="A0A3B0SFD3"/>
<evidence type="ECO:0000256" key="4">
    <source>
        <dbReference type="ARBA" id="ARBA00012579"/>
    </source>
</evidence>
<sequence>MKGPRVGLGYDVHRLTGPGPVILGGVSIEHPVGLLGTSDADVAVHALCDALLGAAALGDLGMLFPSDDEQWQGANSMDLLAACVQRVRGGGYDPGNVDITIVAQSVRIAPHRDAMRSNIAVVLQIPILNV</sequence>
<evidence type="ECO:0000259" key="8">
    <source>
        <dbReference type="Pfam" id="PF02542"/>
    </source>
</evidence>
<dbReference type="EMBL" id="UOEI01000296">
    <property type="protein sequence ID" value="VAW01252.1"/>
    <property type="molecule type" value="Genomic_DNA"/>
</dbReference>
<dbReference type="Gene3D" id="3.30.1330.50">
    <property type="entry name" value="2-C-methyl-D-erythritol 2,4-cyclodiphosphate synthase"/>
    <property type="match status" value="1"/>
</dbReference>
<dbReference type="HAMAP" id="MF_00107">
    <property type="entry name" value="IspF"/>
    <property type="match status" value="1"/>
</dbReference>
<reference evidence="9" key="1">
    <citation type="submission" date="2018-06" db="EMBL/GenBank/DDBJ databases">
        <authorList>
            <person name="Zhirakovskaya E."/>
        </authorList>
    </citation>
    <scope>NUCLEOTIDE SEQUENCE</scope>
</reference>
<dbReference type="UniPathway" id="UPA00056">
    <property type="reaction ID" value="UER00095"/>
</dbReference>
<keyword evidence="6" id="KW-0414">Isoprene biosynthesis</keyword>
<evidence type="ECO:0000256" key="6">
    <source>
        <dbReference type="ARBA" id="ARBA00023229"/>
    </source>
</evidence>
<dbReference type="Pfam" id="PF02542">
    <property type="entry name" value="YgbB"/>
    <property type="match status" value="1"/>
</dbReference>
<name>A0A3B0SFD3_9ZZZZ</name>
<feature type="non-terminal residue" evidence="9">
    <location>
        <position position="130"/>
    </location>
</feature>
<comment type="catalytic activity">
    <reaction evidence="1">
        <text>4-CDP-2-C-methyl-D-erythritol 2-phosphate = 2-C-methyl-D-erythritol 2,4-cyclic diphosphate + CMP</text>
        <dbReference type="Rhea" id="RHEA:23864"/>
        <dbReference type="ChEBI" id="CHEBI:57919"/>
        <dbReference type="ChEBI" id="CHEBI:58483"/>
        <dbReference type="ChEBI" id="CHEBI:60377"/>
        <dbReference type="EC" id="4.6.1.12"/>
    </reaction>
</comment>